<keyword evidence="2" id="KW-0433">Leucine-rich repeat</keyword>
<dbReference type="InterPro" id="IPR011009">
    <property type="entry name" value="Kinase-like_dom_sf"/>
</dbReference>
<keyword evidence="9" id="KW-0067">ATP-binding</keyword>
<dbReference type="SUPFAM" id="SSF56112">
    <property type="entry name" value="Protein kinase-like (PK-like)"/>
    <property type="match status" value="1"/>
</dbReference>
<evidence type="ECO:0000313" key="12">
    <source>
        <dbReference type="EMBL" id="VAH81161.1"/>
    </source>
</evidence>
<evidence type="ECO:0000256" key="7">
    <source>
        <dbReference type="ARBA" id="ARBA00023136"/>
    </source>
</evidence>
<dbReference type="Pfam" id="PF13855">
    <property type="entry name" value="LRR_8"/>
    <property type="match status" value="1"/>
</dbReference>
<evidence type="ECO:0000256" key="3">
    <source>
        <dbReference type="ARBA" id="ARBA00022692"/>
    </source>
</evidence>
<dbReference type="SUPFAM" id="SSF52058">
    <property type="entry name" value="L domain-like"/>
    <property type="match status" value="1"/>
</dbReference>
<feature type="binding site" evidence="9">
    <location>
        <position position="386"/>
    </location>
    <ligand>
        <name>ATP</name>
        <dbReference type="ChEBI" id="CHEBI:30616"/>
    </ligand>
</feature>
<dbReference type="InterPro" id="IPR017441">
    <property type="entry name" value="Protein_kinase_ATP_BS"/>
</dbReference>
<dbReference type="GO" id="GO:0004672">
    <property type="term" value="F:protein kinase activity"/>
    <property type="evidence" value="ECO:0007669"/>
    <property type="project" value="InterPro"/>
</dbReference>
<name>A0A9R1S646_TRITD</name>
<organism evidence="12 13">
    <name type="scientific">Triticum turgidum subsp. durum</name>
    <name type="common">Durum wheat</name>
    <name type="synonym">Triticum durum</name>
    <dbReference type="NCBI Taxonomy" id="4567"/>
    <lineage>
        <taxon>Eukaryota</taxon>
        <taxon>Viridiplantae</taxon>
        <taxon>Streptophyta</taxon>
        <taxon>Embryophyta</taxon>
        <taxon>Tracheophyta</taxon>
        <taxon>Spermatophyta</taxon>
        <taxon>Magnoliopsida</taxon>
        <taxon>Liliopsida</taxon>
        <taxon>Poales</taxon>
        <taxon>Poaceae</taxon>
        <taxon>BOP clade</taxon>
        <taxon>Pooideae</taxon>
        <taxon>Triticodae</taxon>
        <taxon>Triticeae</taxon>
        <taxon>Triticinae</taxon>
        <taxon>Triticum</taxon>
    </lineage>
</organism>
<keyword evidence="13" id="KW-1185">Reference proteome</keyword>
<dbReference type="GO" id="GO:0005886">
    <property type="term" value="C:plasma membrane"/>
    <property type="evidence" value="ECO:0007669"/>
    <property type="project" value="UniProtKB-SubCell"/>
</dbReference>
<keyword evidence="7 10" id="KW-0472">Membrane</keyword>
<evidence type="ECO:0000256" key="1">
    <source>
        <dbReference type="ARBA" id="ARBA00004162"/>
    </source>
</evidence>
<dbReference type="PANTHER" id="PTHR45974">
    <property type="entry name" value="RECEPTOR-LIKE PROTEIN 55"/>
    <property type="match status" value="1"/>
</dbReference>
<dbReference type="Gene3D" id="3.30.200.20">
    <property type="entry name" value="Phosphorylase Kinase, domain 1"/>
    <property type="match status" value="1"/>
</dbReference>
<evidence type="ECO:0000256" key="2">
    <source>
        <dbReference type="ARBA" id="ARBA00022614"/>
    </source>
</evidence>
<dbReference type="Pfam" id="PF07714">
    <property type="entry name" value="PK_Tyr_Ser-Thr"/>
    <property type="match status" value="1"/>
</dbReference>
<keyword evidence="6 10" id="KW-1133">Transmembrane helix</keyword>
<dbReference type="GO" id="GO:0005524">
    <property type="term" value="F:ATP binding"/>
    <property type="evidence" value="ECO:0007669"/>
    <property type="project" value="UniProtKB-UniRule"/>
</dbReference>
<keyword evidence="5" id="KW-0677">Repeat</keyword>
<dbReference type="Proteomes" id="UP000324705">
    <property type="component" value="Chromosome 3B"/>
</dbReference>
<evidence type="ECO:0000256" key="10">
    <source>
        <dbReference type="SAM" id="Phobius"/>
    </source>
</evidence>
<protein>
    <recommendedName>
        <fullName evidence="11">Protein kinase domain-containing protein</fullName>
    </recommendedName>
</protein>
<dbReference type="PANTHER" id="PTHR45974:SF234">
    <property type="entry name" value="PROTEIN KINASE DOMAIN-CONTAINING PROTEIN"/>
    <property type="match status" value="1"/>
</dbReference>
<dbReference type="PROSITE" id="PS50011">
    <property type="entry name" value="PROTEIN_KINASE_DOM"/>
    <property type="match status" value="1"/>
</dbReference>
<feature type="transmembrane region" description="Helical" evidence="10">
    <location>
        <begin position="295"/>
        <end position="318"/>
    </location>
</feature>
<accession>A0A9R1S646</accession>
<dbReference type="Gene3D" id="3.80.10.10">
    <property type="entry name" value="Ribonuclease Inhibitor"/>
    <property type="match status" value="1"/>
</dbReference>
<dbReference type="InterPro" id="IPR001611">
    <property type="entry name" value="Leu-rich_rpt"/>
</dbReference>
<evidence type="ECO:0000256" key="5">
    <source>
        <dbReference type="ARBA" id="ARBA00022737"/>
    </source>
</evidence>
<evidence type="ECO:0000313" key="13">
    <source>
        <dbReference type="Proteomes" id="UP000324705"/>
    </source>
</evidence>
<comment type="subcellular location">
    <subcellularLocation>
        <location evidence="1">Cell membrane</location>
        <topology evidence="1">Single-pass membrane protein</topology>
    </subcellularLocation>
</comment>
<dbReference type="InterPro" id="IPR001245">
    <property type="entry name" value="Ser-Thr/Tyr_kinase_cat_dom"/>
</dbReference>
<reference evidence="12 13" key="1">
    <citation type="submission" date="2017-09" db="EMBL/GenBank/DDBJ databases">
        <authorList>
            <consortium name="International Durum Wheat Genome Sequencing Consortium (IDWGSC)"/>
            <person name="Milanesi L."/>
        </authorList>
    </citation>
    <scope>NUCLEOTIDE SEQUENCE [LARGE SCALE GENOMIC DNA]</scope>
    <source>
        <strain evidence="13">cv. Svevo</strain>
    </source>
</reference>
<gene>
    <name evidence="12" type="ORF">TRITD_3Bv1G192720</name>
</gene>
<keyword evidence="9" id="KW-0547">Nucleotide-binding</keyword>
<dbReference type="FunFam" id="3.30.200.20:FF:000328">
    <property type="entry name" value="Leucine-rich repeat protein kinase family protein"/>
    <property type="match status" value="1"/>
</dbReference>
<feature type="domain" description="Protein kinase" evidence="11">
    <location>
        <begin position="358"/>
        <end position="446"/>
    </location>
</feature>
<keyword evidence="3 10" id="KW-0812">Transmembrane</keyword>
<keyword evidence="4" id="KW-0732">Signal</keyword>
<dbReference type="AlphaFoldDB" id="A0A9R1S646"/>
<dbReference type="PROSITE" id="PS00107">
    <property type="entry name" value="PROTEIN_KINASE_ATP"/>
    <property type="match status" value="1"/>
</dbReference>
<evidence type="ECO:0000256" key="9">
    <source>
        <dbReference type="PROSITE-ProRule" id="PRU10141"/>
    </source>
</evidence>
<dbReference type="Gramene" id="TRITD3Bv1G192720.6">
    <property type="protein sequence ID" value="TRITD3Bv1G192720.6"/>
    <property type="gene ID" value="TRITD3Bv1G192720"/>
</dbReference>
<dbReference type="InterPro" id="IPR032675">
    <property type="entry name" value="LRR_dom_sf"/>
</dbReference>
<sequence length="446" mass="48941">MNNNSLSGQIPSELSRLPELLHLLVDANNLSGPLPPKLAETRSLKIMSLRNCSLQGVIPDLTGIPELGYFDLSHNFLNGTIPANFSGLPNLQFLNFESNSLDTIPAAFEPPKTVIVLLSENPVCDNPARAAGLCQPKSVSEAPSGQGPQVSIDCAACSTDKNYEYNPLSPIPCICAAPLGVGFRLKSPGISDFRSYKKAFEMDSTSVLNLSIYQLYIERYTWEAGPRLNMHLKLFPNNTNLFTMSEVVRLRHLLAGWEITLLDIFGPYELLNFTLGSYEDEFPEAGSSGLRKGTLAGILVGTIIGAIAVSVVATFFIMRRRSKRRIVSRPSLLSRLSVKVDGVRSFTLEEMATATNNFDDSAEIGLGGYGKVYKGNLADGATVAIKRAHEDSLQGSNEFFTEIELLSRLHHRNLVSLIGYCDEEVEQMLVYEFMPNGTLRDHLSGE</sequence>
<dbReference type="FunFam" id="3.80.10.10:FF:000041">
    <property type="entry name" value="LRR receptor-like serine/threonine-protein kinase ERECTA"/>
    <property type="match status" value="1"/>
</dbReference>
<proteinExistence type="predicted"/>
<evidence type="ECO:0000256" key="8">
    <source>
        <dbReference type="ARBA" id="ARBA00023180"/>
    </source>
</evidence>
<evidence type="ECO:0000259" key="11">
    <source>
        <dbReference type="PROSITE" id="PS50011"/>
    </source>
</evidence>
<dbReference type="InterPro" id="IPR000719">
    <property type="entry name" value="Prot_kinase_dom"/>
</dbReference>
<keyword evidence="8" id="KW-0325">Glycoprotein</keyword>
<evidence type="ECO:0000256" key="6">
    <source>
        <dbReference type="ARBA" id="ARBA00022989"/>
    </source>
</evidence>
<dbReference type="EMBL" id="LT934116">
    <property type="protein sequence ID" value="VAH81161.1"/>
    <property type="molecule type" value="Genomic_DNA"/>
</dbReference>
<evidence type="ECO:0000256" key="4">
    <source>
        <dbReference type="ARBA" id="ARBA00022729"/>
    </source>
</evidence>